<dbReference type="PROSITE" id="PS01317">
    <property type="entry name" value="SSRP"/>
    <property type="match status" value="1"/>
</dbReference>
<comment type="caution">
    <text evidence="4">The sequence shown here is derived from an EMBL/GenBank/DDBJ whole genome shotgun (WGS) entry which is preliminary data.</text>
</comment>
<dbReference type="InterPro" id="IPR023620">
    <property type="entry name" value="SmpB"/>
</dbReference>
<dbReference type="GO" id="GO:0070930">
    <property type="term" value="P:trans-translation-dependent protein tagging"/>
    <property type="evidence" value="ECO:0007669"/>
    <property type="project" value="TreeGrafter"/>
</dbReference>
<proteinExistence type="inferred from homology"/>
<dbReference type="InterPro" id="IPR020081">
    <property type="entry name" value="SsrA-bd_prot_CS"/>
</dbReference>
<name>A0A6N9NI08_9FLAO</name>
<accession>A0A6N9NI08</accession>
<comment type="subcellular location">
    <subcellularLocation>
        <location evidence="3">Cytoplasm</location>
    </subcellularLocation>
    <text evidence="3">The tmRNA-SmpB complex associates with stalled 70S ribosomes.</text>
</comment>
<evidence type="ECO:0000313" key="4">
    <source>
        <dbReference type="EMBL" id="NBG65464.1"/>
    </source>
</evidence>
<evidence type="ECO:0000256" key="1">
    <source>
        <dbReference type="ARBA" id="ARBA00022490"/>
    </source>
</evidence>
<dbReference type="SUPFAM" id="SSF74982">
    <property type="entry name" value="Small protein B (SmpB)"/>
    <property type="match status" value="1"/>
</dbReference>
<reference evidence="4 5" key="1">
    <citation type="submission" date="2019-12" db="EMBL/GenBank/DDBJ databases">
        <authorList>
            <person name="Zhao J."/>
        </authorList>
    </citation>
    <scope>NUCLEOTIDE SEQUENCE [LARGE SCALE GENOMIC DNA]</scope>
    <source>
        <strain evidence="4 5">S-15</strain>
    </source>
</reference>
<dbReference type="Pfam" id="PF01668">
    <property type="entry name" value="SmpB"/>
    <property type="match status" value="1"/>
</dbReference>
<dbReference type="PANTHER" id="PTHR30308">
    <property type="entry name" value="TMRNA-BINDING COMPONENT OF TRANS-TRANSLATION TAGGING COMPLEX"/>
    <property type="match status" value="1"/>
</dbReference>
<dbReference type="NCBIfam" id="TIGR00086">
    <property type="entry name" value="smpB"/>
    <property type="match status" value="1"/>
</dbReference>
<dbReference type="PANTHER" id="PTHR30308:SF2">
    <property type="entry name" value="SSRA-BINDING PROTEIN"/>
    <property type="match status" value="1"/>
</dbReference>
<evidence type="ECO:0000313" key="5">
    <source>
        <dbReference type="Proteomes" id="UP000470771"/>
    </source>
</evidence>
<dbReference type="Proteomes" id="UP000470771">
    <property type="component" value="Unassembled WGS sequence"/>
</dbReference>
<evidence type="ECO:0000256" key="2">
    <source>
        <dbReference type="ARBA" id="ARBA00022884"/>
    </source>
</evidence>
<organism evidence="4 5">
    <name type="scientific">Acidiluteibacter ferrifornacis</name>
    <dbReference type="NCBI Taxonomy" id="2692424"/>
    <lineage>
        <taxon>Bacteria</taxon>
        <taxon>Pseudomonadati</taxon>
        <taxon>Bacteroidota</taxon>
        <taxon>Flavobacteriia</taxon>
        <taxon>Flavobacteriales</taxon>
        <taxon>Cryomorphaceae</taxon>
        <taxon>Acidiluteibacter</taxon>
    </lineage>
</organism>
<comment type="function">
    <text evidence="3">Required for rescue of stalled ribosomes mediated by trans-translation. Binds to transfer-messenger RNA (tmRNA), required for stable association of tmRNA with ribosomes. tmRNA and SmpB together mimic tRNA shape, replacing the anticodon stem-loop with SmpB. tmRNA is encoded by the ssrA gene; the 2 termini fold to resemble tRNA(Ala) and it encodes a 'tag peptide', a short internal open reading frame. During trans-translation Ala-aminoacylated tmRNA acts like a tRNA, entering the A-site of stalled ribosomes, displacing the stalled mRNA. The ribosome then switches to translate the ORF on the tmRNA; the nascent peptide is terminated with the 'tag peptide' encoded by the tmRNA and targeted for degradation. The ribosome is freed to recommence translation, which seems to be the essential function of trans-translation.</text>
</comment>
<dbReference type="HAMAP" id="MF_00023">
    <property type="entry name" value="SmpB"/>
    <property type="match status" value="1"/>
</dbReference>
<dbReference type="GO" id="GO:0005829">
    <property type="term" value="C:cytosol"/>
    <property type="evidence" value="ECO:0007669"/>
    <property type="project" value="TreeGrafter"/>
</dbReference>
<protein>
    <recommendedName>
        <fullName evidence="3">SsrA-binding protein</fullName>
    </recommendedName>
    <alternativeName>
        <fullName evidence="3">Small protein B</fullName>
    </alternativeName>
</protein>
<dbReference type="GO" id="GO:0003723">
    <property type="term" value="F:RNA binding"/>
    <property type="evidence" value="ECO:0007669"/>
    <property type="project" value="UniProtKB-UniRule"/>
</dbReference>
<comment type="similarity">
    <text evidence="3">Belongs to the SmpB family.</text>
</comment>
<dbReference type="InterPro" id="IPR000037">
    <property type="entry name" value="SsrA-bd_prot"/>
</dbReference>
<keyword evidence="5" id="KW-1185">Reference proteome</keyword>
<keyword evidence="2 3" id="KW-0694">RNA-binding</keyword>
<dbReference type="EMBL" id="WWNE01000005">
    <property type="protein sequence ID" value="NBG65464.1"/>
    <property type="molecule type" value="Genomic_DNA"/>
</dbReference>
<dbReference type="RefSeq" id="WP_160632421.1">
    <property type="nucleotide sequence ID" value="NZ_WWNE01000005.1"/>
</dbReference>
<evidence type="ECO:0000256" key="3">
    <source>
        <dbReference type="HAMAP-Rule" id="MF_00023"/>
    </source>
</evidence>
<sequence length="154" mass="17821">MAKETKQPNVTIKNKKASFEYEFIDTYEAGMQLMGTEIKSIRDSKASIKEGYCVFKKGELYVKNIHISEYKEGSYNNHEPKRDRKLLLHKRELEKLSKKKTDVGLTIIPVKMYINSKGLAKLQIALAKGKKLHDKRESLKAKDDKRAMDRAMKI</sequence>
<keyword evidence="1 3" id="KW-0963">Cytoplasm</keyword>
<dbReference type="CDD" id="cd09294">
    <property type="entry name" value="SmpB"/>
    <property type="match status" value="1"/>
</dbReference>
<dbReference type="NCBIfam" id="NF003843">
    <property type="entry name" value="PRK05422.1"/>
    <property type="match status" value="1"/>
</dbReference>
<dbReference type="AlphaFoldDB" id="A0A6N9NI08"/>
<gene>
    <name evidence="3 4" type="primary">smpB</name>
    <name evidence="4" type="ORF">GQN54_05015</name>
</gene>
<dbReference type="GO" id="GO:0070929">
    <property type="term" value="P:trans-translation"/>
    <property type="evidence" value="ECO:0007669"/>
    <property type="project" value="UniProtKB-UniRule"/>
</dbReference>
<dbReference type="Gene3D" id="2.40.280.10">
    <property type="match status" value="1"/>
</dbReference>